<dbReference type="InterPro" id="IPR025746">
    <property type="entry name" value="PilX_N_dom"/>
</dbReference>
<dbReference type="AlphaFoldDB" id="A0A0A0M8J5"/>
<feature type="transmembrane region" description="Helical" evidence="1">
    <location>
        <begin position="20"/>
        <end position="42"/>
    </location>
</feature>
<feature type="domain" description="Type 4 fimbrial biogenesis protein PilX N-terminal" evidence="2">
    <location>
        <begin position="17"/>
        <end position="65"/>
    </location>
</feature>
<proteinExistence type="predicted"/>
<accession>A0A0A0M8J5</accession>
<protein>
    <submittedName>
        <fullName evidence="3">Pilus assembly protein</fullName>
    </submittedName>
</protein>
<name>A0A0A0M8J5_9GAMM</name>
<evidence type="ECO:0000259" key="2">
    <source>
        <dbReference type="Pfam" id="PF14341"/>
    </source>
</evidence>
<organism evidence="3 4">
    <name type="scientific">Lysobacter defluvii IMMIB APB-9 = DSM 18482</name>
    <dbReference type="NCBI Taxonomy" id="1385515"/>
    <lineage>
        <taxon>Bacteria</taxon>
        <taxon>Pseudomonadati</taxon>
        <taxon>Pseudomonadota</taxon>
        <taxon>Gammaproteobacteria</taxon>
        <taxon>Lysobacterales</taxon>
        <taxon>Lysobacteraceae</taxon>
        <taxon>Novilysobacter</taxon>
    </lineage>
</organism>
<dbReference type="eggNOG" id="COG4726">
    <property type="taxonomic scope" value="Bacteria"/>
</dbReference>
<keyword evidence="4" id="KW-1185">Reference proteome</keyword>
<evidence type="ECO:0000313" key="4">
    <source>
        <dbReference type="Proteomes" id="UP000030003"/>
    </source>
</evidence>
<keyword evidence="1" id="KW-0472">Membrane</keyword>
<keyword evidence="1" id="KW-0812">Transmembrane</keyword>
<sequence length="162" mass="17184">MTLQRRRFAPVPAARQRGAVLYVALIMLVLLALIGITGMQVAGMQERMAANYLRSNVAFQAAEGEVRGSETGIESALYTSGTYTADQEVCEPTFDPVTWADQAGEGDSTHVRRVDKCFPASSVVVGGVVSEDTGNIYEISAISSDLPDAPGASAVINTIFIP</sequence>
<reference evidence="3 4" key="1">
    <citation type="submission" date="2013-08" db="EMBL/GenBank/DDBJ databases">
        <title>Genomic analysis of Lysobacter defluvii.</title>
        <authorList>
            <person name="Wang Q."/>
            <person name="Wang G."/>
        </authorList>
    </citation>
    <scope>NUCLEOTIDE SEQUENCE [LARGE SCALE GENOMIC DNA]</scope>
    <source>
        <strain evidence="3 4">IMMIB APB-9</strain>
    </source>
</reference>
<gene>
    <name evidence="3" type="ORF">N791_08735</name>
</gene>
<evidence type="ECO:0000313" key="3">
    <source>
        <dbReference type="EMBL" id="KGO99395.1"/>
    </source>
</evidence>
<comment type="caution">
    <text evidence="3">The sequence shown here is derived from an EMBL/GenBank/DDBJ whole genome shotgun (WGS) entry which is preliminary data.</text>
</comment>
<keyword evidence="1" id="KW-1133">Transmembrane helix</keyword>
<dbReference type="Proteomes" id="UP000030003">
    <property type="component" value="Unassembled WGS sequence"/>
</dbReference>
<dbReference type="OrthoDB" id="6026687at2"/>
<dbReference type="STRING" id="1385515.GCA_000423325_00712"/>
<dbReference type="Pfam" id="PF14341">
    <property type="entry name" value="PilX_N"/>
    <property type="match status" value="1"/>
</dbReference>
<evidence type="ECO:0000256" key="1">
    <source>
        <dbReference type="SAM" id="Phobius"/>
    </source>
</evidence>
<dbReference type="EMBL" id="AVBH01000018">
    <property type="protein sequence ID" value="KGO99395.1"/>
    <property type="molecule type" value="Genomic_DNA"/>
</dbReference>